<feature type="region of interest" description="Disordered" evidence="5">
    <location>
        <begin position="59"/>
        <end position="81"/>
    </location>
</feature>
<evidence type="ECO:0000256" key="2">
    <source>
        <dbReference type="ARBA" id="ARBA00022737"/>
    </source>
</evidence>
<name>A0A8T3D154_9TELE</name>
<feature type="region of interest" description="Disordered" evidence="5">
    <location>
        <begin position="403"/>
        <end position="445"/>
    </location>
</feature>
<organism evidence="6 7">
    <name type="scientific">Albula goreensis</name>
    <dbReference type="NCBI Taxonomy" id="1534307"/>
    <lineage>
        <taxon>Eukaryota</taxon>
        <taxon>Metazoa</taxon>
        <taxon>Chordata</taxon>
        <taxon>Craniata</taxon>
        <taxon>Vertebrata</taxon>
        <taxon>Euteleostomi</taxon>
        <taxon>Actinopterygii</taxon>
        <taxon>Neopterygii</taxon>
        <taxon>Teleostei</taxon>
        <taxon>Albuliformes</taxon>
        <taxon>Albulidae</taxon>
        <taxon>Albula</taxon>
    </lineage>
</organism>
<feature type="coiled-coil region" evidence="4">
    <location>
        <begin position="508"/>
        <end position="538"/>
    </location>
</feature>
<gene>
    <name evidence="6" type="ORF">AGOR_G00169820</name>
</gene>
<feature type="compositionally biased region" description="Polar residues" evidence="5">
    <location>
        <begin position="62"/>
        <end position="76"/>
    </location>
</feature>
<keyword evidence="2" id="KW-0677">Repeat</keyword>
<evidence type="ECO:0000313" key="6">
    <source>
        <dbReference type="EMBL" id="KAI1890106.1"/>
    </source>
</evidence>
<feature type="compositionally biased region" description="Polar residues" evidence="5">
    <location>
        <begin position="108"/>
        <end position="123"/>
    </location>
</feature>
<sequence>MNQGLGKRSGSAMMQSELQDDRIHILDKNNRFQWKCDLSFGSESEENSSSIKPIRKDMQADPMTSVSGSVSHSTDPVSDRHSVQCPEILDAKCSRQPKHANFKKEYLNPTTPTRSSLRTGRSPSRSKEGAHVTFAQDCPEDCPLRKGSSSHTEGLLSAAAERPGAWCFSTYRRRGEPQWSSQSEAQALSQSHDQARKVMTFDPCTDLWPCHANCESKTTALDTKKELESSTSRLLKLTSALDPYIATHLPDGESPFGCLAEEPQRQGSPNRSLSPDRSLNGQPSGPQGSSNSYSSCLLSPPTSPPEMKSKELPSSISTLRTTVSSYHPLTTIRNDPNMDSEAQGLTGHESSCLTRASLTPVSQLSSVLRQLLDLVDHHWAGPHSLQLNPQFLTPAYDLLSSLVPPSPVKRHETGRSPGRRAGQGGEQRERTKDRMKPPGMDSADLKHWKKLPTHTKWQMVSHQTASVKESQKKSLATLLEENHSSQFQAVNSKPESTLKIPKSCWLWNQCLQRQVKALREQERHFKQLKETMDLLQDSHRSLISSSNSLMENLSSPTSSQDKDTLQFSLDLKEGENGLCSPSMCFPQSDHTALQFYDS</sequence>
<evidence type="ECO:0000313" key="7">
    <source>
        <dbReference type="Proteomes" id="UP000829720"/>
    </source>
</evidence>
<keyword evidence="7" id="KW-1185">Reference proteome</keyword>
<feature type="compositionally biased region" description="Low complexity" evidence="5">
    <location>
        <begin position="278"/>
        <end position="300"/>
    </location>
</feature>
<dbReference type="PANTHER" id="PTHR23311">
    <property type="entry name" value="HEAT SHOCK REGULATED 2"/>
    <property type="match status" value="1"/>
</dbReference>
<evidence type="ECO:0000256" key="3">
    <source>
        <dbReference type="ARBA" id="ARBA00023054"/>
    </source>
</evidence>
<protein>
    <submittedName>
        <fullName evidence="6">Uncharacterized protein</fullName>
    </submittedName>
</protein>
<feature type="compositionally biased region" description="Basic and acidic residues" evidence="5">
    <location>
        <begin position="426"/>
        <end position="436"/>
    </location>
</feature>
<accession>A0A8T3D154</accession>
<feature type="region of interest" description="Disordered" evidence="5">
    <location>
        <begin position="100"/>
        <end position="133"/>
    </location>
</feature>
<reference evidence="6" key="1">
    <citation type="submission" date="2021-01" db="EMBL/GenBank/DDBJ databases">
        <authorList>
            <person name="Zahm M."/>
            <person name="Roques C."/>
            <person name="Cabau C."/>
            <person name="Klopp C."/>
            <person name="Donnadieu C."/>
            <person name="Jouanno E."/>
            <person name="Lampietro C."/>
            <person name="Louis A."/>
            <person name="Herpin A."/>
            <person name="Echchiki A."/>
            <person name="Berthelot C."/>
            <person name="Parey E."/>
            <person name="Roest-Crollius H."/>
            <person name="Braasch I."/>
            <person name="Postlethwait J."/>
            <person name="Bobe J."/>
            <person name="Montfort J."/>
            <person name="Bouchez O."/>
            <person name="Begum T."/>
            <person name="Mejri S."/>
            <person name="Adams A."/>
            <person name="Chen W.-J."/>
            <person name="Guiguen Y."/>
        </authorList>
    </citation>
    <scope>NUCLEOTIDE SEQUENCE</scope>
    <source>
        <tissue evidence="6">Blood</tissue>
    </source>
</reference>
<dbReference type="InterPro" id="IPR055320">
    <property type="entry name" value="CEP72-like"/>
</dbReference>
<dbReference type="AlphaFoldDB" id="A0A8T3D154"/>
<keyword evidence="3 4" id="KW-0175">Coiled coil</keyword>
<proteinExistence type="predicted"/>
<feature type="region of interest" description="Disordered" evidence="5">
    <location>
        <begin position="327"/>
        <end position="347"/>
    </location>
</feature>
<feature type="compositionally biased region" description="Polar residues" evidence="5">
    <location>
        <begin position="265"/>
        <end position="277"/>
    </location>
</feature>
<dbReference type="OrthoDB" id="676979at2759"/>
<evidence type="ECO:0000256" key="5">
    <source>
        <dbReference type="SAM" id="MobiDB-lite"/>
    </source>
</evidence>
<feature type="region of interest" description="Disordered" evidence="5">
    <location>
        <begin position="255"/>
        <end position="315"/>
    </location>
</feature>
<evidence type="ECO:0000256" key="4">
    <source>
        <dbReference type="SAM" id="Coils"/>
    </source>
</evidence>
<dbReference type="PANTHER" id="PTHR23311:SF5">
    <property type="entry name" value="CENTROSOMAL PROTEIN OF 72 KDA"/>
    <property type="match status" value="1"/>
</dbReference>
<dbReference type="EMBL" id="JAERUA010000015">
    <property type="protein sequence ID" value="KAI1890106.1"/>
    <property type="molecule type" value="Genomic_DNA"/>
</dbReference>
<keyword evidence="1" id="KW-0433">Leucine-rich repeat</keyword>
<comment type="caution">
    <text evidence="6">The sequence shown here is derived from an EMBL/GenBank/DDBJ whole genome shotgun (WGS) entry which is preliminary data.</text>
</comment>
<evidence type="ECO:0000256" key="1">
    <source>
        <dbReference type="ARBA" id="ARBA00022614"/>
    </source>
</evidence>
<dbReference type="Proteomes" id="UP000829720">
    <property type="component" value="Unassembled WGS sequence"/>
</dbReference>